<dbReference type="PANTHER" id="PTHR11132">
    <property type="entry name" value="SOLUTE CARRIER FAMILY 35"/>
    <property type="match status" value="1"/>
</dbReference>
<evidence type="ECO:0000256" key="1">
    <source>
        <dbReference type="ARBA" id="ARBA00004141"/>
    </source>
</evidence>
<protein>
    <recommendedName>
        <fullName evidence="7">Sugar phosphate transporter domain-containing protein</fullName>
    </recommendedName>
</protein>
<comment type="caution">
    <text evidence="8">The sequence shown here is derived from an EMBL/GenBank/DDBJ whole genome shotgun (WGS) entry which is preliminary data.</text>
</comment>
<dbReference type="EMBL" id="CAWYQH010000097">
    <property type="protein sequence ID" value="CAK8683244.1"/>
    <property type="molecule type" value="Genomic_DNA"/>
</dbReference>
<proteinExistence type="predicted"/>
<feature type="transmembrane region" description="Helical" evidence="6">
    <location>
        <begin position="223"/>
        <end position="244"/>
    </location>
</feature>
<sequence>MSDSGAKEMNKSDEKHATKKDSLMLKYLKVAGAVSLYWTVSITMVFLNKYLLKSDLQLDAPMFVTWFQCVVTVFLCAVCGNISARFPNLITFPSAKVDQKLSREALPLTVVFVGMITLNNLCLREVGVSFYTIARSLVTIFSIIFTYFILGKTTSARALMCCGIVLSGFFLGVNQEALGDMSVKGVIYGVAASALVALNAIYIKKVLPAMDNNIWKLTYYNNLNAIVIFIPLVLLSEFSEVLYFEHLFEFHFWCCMFAAGFLGFIMGYVVGLQIKVTNPVTHTVSGVAKACFQTVLAVIYFQETKTGLWWFSNMLVLTGTGLYSVVRSLDMKRQHDQQSSKHSDEDNTKSSEKKSLIA</sequence>
<organism evidence="8 9">
    <name type="scientific">Clavelina lepadiformis</name>
    <name type="common">Light-bulb sea squirt</name>
    <name type="synonym">Ascidia lepadiformis</name>
    <dbReference type="NCBI Taxonomy" id="159417"/>
    <lineage>
        <taxon>Eukaryota</taxon>
        <taxon>Metazoa</taxon>
        <taxon>Chordata</taxon>
        <taxon>Tunicata</taxon>
        <taxon>Ascidiacea</taxon>
        <taxon>Aplousobranchia</taxon>
        <taxon>Clavelinidae</taxon>
        <taxon>Clavelina</taxon>
    </lineage>
</organism>
<evidence type="ECO:0000313" key="8">
    <source>
        <dbReference type="EMBL" id="CAK8683244.1"/>
    </source>
</evidence>
<comment type="subcellular location">
    <subcellularLocation>
        <location evidence="1">Membrane</location>
        <topology evidence="1">Multi-pass membrane protein</topology>
    </subcellularLocation>
</comment>
<name>A0ABP0FUE5_CLALP</name>
<dbReference type="Proteomes" id="UP001642483">
    <property type="component" value="Unassembled WGS sequence"/>
</dbReference>
<feature type="transmembrane region" description="Helical" evidence="6">
    <location>
        <begin position="283"/>
        <end position="301"/>
    </location>
</feature>
<evidence type="ECO:0000256" key="4">
    <source>
        <dbReference type="ARBA" id="ARBA00023136"/>
    </source>
</evidence>
<reference evidence="8 9" key="1">
    <citation type="submission" date="2024-02" db="EMBL/GenBank/DDBJ databases">
        <authorList>
            <person name="Daric V."/>
            <person name="Darras S."/>
        </authorList>
    </citation>
    <scope>NUCLEOTIDE SEQUENCE [LARGE SCALE GENOMIC DNA]</scope>
</reference>
<keyword evidence="9" id="KW-1185">Reference proteome</keyword>
<keyword evidence="4 6" id="KW-0472">Membrane</keyword>
<feature type="transmembrane region" description="Helical" evidence="6">
    <location>
        <begin position="63"/>
        <end position="84"/>
    </location>
</feature>
<feature type="transmembrane region" description="Helical" evidence="6">
    <location>
        <begin position="105"/>
        <end position="122"/>
    </location>
</feature>
<feature type="transmembrane region" description="Helical" evidence="6">
    <location>
        <begin position="156"/>
        <end position="173"/>
    </location>
</feature>
<evidence type="ECO:0000256" key="3">
    <source>
        <dbReference type="ARBA" id="ARBA00022989"/>
    </source>
</evidence>
<dbReference type="InterPro" id="IPR050186">
    <property type="entry name" value="TPT_transporter"/>
</dbReference>
<evidence type="ECO:0000256" key="6">
    <source>
        <dbReference type="SAM" id="Phobius"/>
    </source>
</evidence>
<evidence type="ECO:0000313" key="9">
    <source>
        <dbReference type="Proteomes" id="UP001642483"/>
    </source>
</evidence>
<feature type="region of interest" description="Disordered" evidence="5">
    <location>
        <begin position="334"/>
        <end position="358"/>
    </location>
</feature>
<evidence type="ECO:0000256" key="5">
    <source>
        <dbReference type="SAM" id="MobiDB-lite"/>
    </source>
</evidence>
<dbReference type="Pfam" id="PF03151">
    <property type="entry name" value="TPT"/>
    <property type="match status" value="1"/>
</dbReference>
<feature type="transmembrane region" description="Helical" evidence="6">
    <location>
        <begin position="128"/>
        <end position="149"/>
    </location>
</feature>
<accession>A0ABP0FUE5</accession>
<evidence type="ECO:0000256" key="2">
    <source>
        <dbReference type="ARBA" id="ARBA00022692"/>
    </source>
</evidence>
<feature type="domain" description="Sugar phosphate transporter" evidence="7">
    <location>
        <begin position="29"/>
        <end position="324"/>
    </location>
</feature>
<evidence type="ECO:0000259" key="7">
    <source>
        <dbReference type="Pfam" id="PF03151"/>
    </source>
</evidence>
<gene>
    <name evidence="8" type="ORF">CVLEPA_LOCUS14336</name>
</gene>
<dbReference type="InterPro" id="IPR004853">
    <property type="entry name" value="Sugar_P_trans_dom"/>
</dbReference>
<feature type="transmembrane region" description="Helical" evidence="6">
    <location>
        <begin position="307"/>
        <end position="326"/>
    </location>
</feature>
<feature type="transmembrane region" description="Helical" evidence="6">
    <location>
        <begin position="27"/>
        <end position="51"/>
    </location>
</feature>
<keyword evidence="2 6" id="KW-0812">Transmembrane</keyword>
<feature type="transmembrane region" description="Helical" evidence="6">
    <location>
        <begin position="250"/>
        <end position="271"/>
    </location>
</feature>
<feature type="transmembrane region" description="Helical" evidence="6">
    <location>
        <begin position="185"/>
        <end position="203"/>
    </location>
</feature>
<keyword evidence="3 6" id="KW-1133">Transmembrane helix</keyword>